<keyword evidence="1 2" id="KW-0690">Ribosome biogenesis</keyword>
<dbReference type="Proteomes" id="UP000016638">
    <property type="component" value="Unassembled WGS sequence"/>
</dbReference>
<dbReference type="AlphaFoldDB" id="U2TLX9"/>
<dbReference type="RefSeq" id="WP_021726584.1">
    <property type="nucleotide sequence ID" value="NZ_AWEZ01000060.1"/>
</dbReference>
<dbReference type="InterPro" id="IPR023799">
    <property type="entry name" value="RbfA_dom_sf"/>
</dbReference>
<dbReference type="Pfam" id="PF02033">
    <property type="entry name" value="RBFA"/>
    <property type="match status" value="1"/>
</dbReference>
<organism evidence="4 5">
    <name type="scientific">Olsenella profusa F0195</name>
    <dbReference type="NCBI Taxonomy" id="1125712"/>
    <lineage>
        <taxon>Bacteria</taxon>
        <taxon>Bacillati</taxon>
        <taxon>Actinomycetota</taxon>
        <taxon>Coriobacteriia</taxon>
        <taxon>Coriobacteriales</taxon>
        <taxon>Atopobiaceae</taxon>
        <taxon>Olsenella</taxon>
    </lineage>
</organism>
<evidence type="ECO:0000256" key="3">
    <source>
        <dbReference type="SAM" id="MobiDB-lite"/>
    </source>
</evidence>
<comment type="caution">
    <text evidence="4">The sequence shown here is derived from an EMBL/GenBank/DDBJ whole genome shotgun (WGS) entry which is preliminary data.</text>
</comment>
<comment type="subunit">
    <text evidence="2">Monomer. Binds 30S ribosomal subunits, but not 50S ribosomal subunits or 70S ribosomes.</text>
</comment>
<dbReference type="PANTHER" id="PTHR33515">
    <property type="entry name" value="RIBOSOME-BINDING FACTOR A, CHLOROPLASTIC-RELATED"/>
    <property type="match status" value="1"/>
</dbReference>
<dbReference type="SUPFAM" id="SSF89919">
    <property type="entry name" value="Ribosome-binding factor A, RbfA"/>
    <property type="match status" value="1"/>
</dbReference>
<comment type="similarity">
    <text evidence="2">Belongs to the RbfA family.</text>
</comment>
<protein>
    <recommendedName>
        <fullName evidence="2">Ribosome-binding factor A</fullName>
    </recommendedName>
</protein>
<dbReference type="Gene3D" id="3.30.300.20">
    <property type="match status" value="1"/>
</dbReference>
<dbReference type="PANTHER" id="PTHR33515:SF1">
    <property type="entry name" value="RIBOSOME-BINDING FACTOR A, CHLOROPLASTIC-RELATED"/>
    <property type="match status" value="1"/>
</dbReference>
<dbReference type="PATRIC" id="fig|1125712.3.peg.1725"/>
<keyword evidence="2" id="KW-0963">Cytoplasm</keyword>
<dbReference type="OrthoDB" id="307788at2"/>
<dbReference type="GO" id="GO:0043024">
    <property type="term" value="F:ribosomal small subunit binding"/>
    <property type="evidence" value="ECO:0007669"/>
    <property type="project" value="TreeGrafter"/>
</dbReference>
<reference evidence="4 5" key="1">
    <citation type="submission" date="2013-08" db="EMBL/GenBank/DDBJ databases">
        <authorList>
            <person name="Durkin A.S."/>
            <person name="Haft D.R."/>
            <person name="McCorrison J."/>
            <person name="Torralba M."/>
            <person name="Gillis M."/>
            <person name="Haft D.H."/>
            <person name="Methe B."/>
            <person name="Sutton G."/>
            <person name="Nelson K.E."/>
        </authorList>
    </citation>
    <scope>NUCLEOTIDE SEQUENCE [LARGE SCALE GENOMIC DNA]</scope>
    <source>
        <strain evidence="4 5">F0195</strain>
    </source>
</reference>
<dbReference type="eggNOG" id="COG0858">
    <property type="taxonomic scope" value="Bacteria"/>
</dbReference>
<dbReference type="EMBL" id="AWEZ01000060">
    <property type="protein sequence ID" value="ERL07173.1"/>
    <property type="molecule type" value="Genomic_DNA"/>
</dbReference>
<comment type="function">
    <text evidence="2">One of several proteins that assist in the late maturation steps of the functional core of the 30S ribosomal subunit. Associates with free 30S ribosomal subunits (but not with 30S subunits that are part of 70S ribosomes or polysomes). Required for efficient processing of 16S rRNA. May interact with the 5'-terminal helix region of 16S rRNA.</text>
</comment>
<name>U2TLX9_9ACTN</name>
<evidence type="ECO:0000256" key="1">
    <source>
        <dbReference type="ARBA" id="ARBA00022517"/>
    </source>
</evidence>
<gene>
    <name evidence="2 4" type="primary">rbfA</name>
    <name evidence="4" type="ORF">HMPREF1316_1740</name>
</gene>
<evidence type="ECO:0000256" key="2">
    <source>
        <dbReference type="HAMAP-Rule" id="MF_00003"/>
    </source>
</evidence>
<dbReference type="InterPro" id="IPR000238">
    <property type="entry name" value="RbfA"/>
</dbReference>
<dbReference type="GO" id="GO:0030490">
    <property type="term" value="P:maturation of SSU-rRNA"/>
    <property type="evidence" value="ECO:0007669"/>
    <property type="project" value="UniProtKB-UniRule"/>
</dbReference>
<accession>U2TLX9</accession>
<feature type="compositionally biased region" description="Basic and acidic residues" evidence="3">
    <location>
        <begin position="140"/>
        <end position="149"/>
    </location>
</feature>
<dbReference type="GO" id="GO:0005829">
    <property type="term" value="C:cytosol"/>
    <property type="evidence" value="ECO:0007669"/>
    <property type="project" value="TreeGrafter"/>
</dbReference>
<keyword evidence="5" id="KW-1185">Reference proteome</keyword>
<dbReference type="PROSITE" id="PS01319">
    <property type="entry name" value="RBFA"/>
    <property type="match status" value="1"/>
</dbReference>
<dbReference type="InterPro" id="IPR020053">
    <property type="entry name" value="Ribosome-bd_factorA_CS"/>
</dbReference>
<dbReference type="STRING" id="1125712.HMPREF1316_1740"/>
<dbReference type="NCBIfam" id="TIGR00082">
    <property type="entry name" value="rbfA"/>
    <property type="match status" value="1"/>
</dbReference>
<comment type="subcellular location">
    <subcellularLocation>
        <location evidence="2">Cytoplasm</location>
    </subcellularLocation>
</comment>
<sequence length="149" mass="16489">MKQNRNSRRVNQIAREKLASILLLEVSDPDLALVTLTGVEVSVDKSVLKAYVSCDHDRYEPVRQALERARGRVRSLLGHALGWRVTPELIFEIDTTADEAERIARALEHAPATLAVEKDEAGYPITTHRDEPVPSGEADGNPKGDEQPV</sequence>
<evidence type="ECO:0000313" key="5">
    <source>
        <dbReference type="Proteomes" id="UP000016638"/>
    </source>
</evidence>
<dbReference type="InterPro" id="IPR015946">
    <property type="entry name" value="KH_dom-like_a/b"/>
</dbReference>
<feature type="compositionally biased region" description="Basic and acidic residues" evidence="3">
    <location>
        <begin position="117"/>
        <end position="132"/>
    </location>
</feature>
<proteinExistence type="inferred from homology"/>
<feature type="region of interest" description="Disordered" evidence="3">
    <location>
        <begin position="117"/>
        <end position="149"/>
    </location>
</feature>
<dbReference type="HAMAP" id="MF_00003">
    <property type="entry name" value="RbfA"/>
    <property type="match status" value="1"/>
</dbReference>
<evidence type="ECO:0000313" key="4">
    <source>
        <dbReference type="EMBL" id="ERL07173.1"/>
    </source>
</evidence>